<reference evidence="2 3" key="1">
    <citation type="submission" date="2014-04" db="EMBL/GenBank/DDBJ databases">
        <authorList>
            <consortium name="DOE Joint Genome Institute"/>
            <person name="Kuo A."/>
            <person name="Tarkka M."/>
            <person name="Buscot F."/>
            <person name="Kohler A."/>
            <person name="Nagy L.G."/>
            <person name="Floudas D."/>
            <person name="Copeland A."/>
            <person name="Barry K.W."/>
            <person name="Cichocki N."/>
            <person name="Veneault-Fourrey C."/>
            <person name="LaButti K."/>
            <person name="Lindquist E.A."/>
            <person name="Lipzen A."/>
            <person name="Lundell T."/>
            <person name="Morin E."/>
            <person name="Murat C."/>
            <person name="Sun H."/>
            <person name="Tunlid A."/>
            <person name="Henrissat B."/>
            <person name="Grigoriev I.V."/>
            <person name="Hibbett D.S."/>
            <person name="Martin F."/>
            <person name="Nordberg H.P."/>
            <person name="Cantor M.N."/>
            <person name="Hua S.X."/>
        </authorList>
    </citation>
    <scope>NUCLEOTIDE SEQUENCE [LARGE SCALE GENOMIC DNA]</scope>
    <source>
        <strain evidence="2 3">F 1598</strain>
    </source>
</reference>
<evidence type="ECO:0000313" key="2">
    <source>
        <dbReference type="EMBL" id="KIM90316.1"/>
    </source>
</evidence>
<organism evidence="2 3">
    <name type="scientific">Piloderma croceum (strain F 1598)</name>
    <dbReference type="NCBI Taxonomy" id="765440"/>
    <lineage>
        <taxon>Eukaryota</taxon>
        <taxon>Fungi</taxon>
        <taxon>Dikarya</taxon>
        <taxon>Basidiomycota</taxon>
        <taxon>Agaricomycotina</taxon>
        <taxon>Agaricomycetes</taxon>
        <taxon>Agaricomycetidae</taxon>
        <taxon>Atheliales</taxon>
        <taxon>Atheliaceae</taxon>
        <taxon>Piloderma</taxon>
    </lineage>
</organism>
<dbReference type="EMBL" id="KN832973">
    <property type="protein sequence ID" value="KIM90316.1"/>
    <property type="molecule type" value="Genomic_DNA"/>
</dbReference>
<dbReference type="HOGENOM" id="CLU_2321197_0_0_1"/>
<evidence type="ECO:0000256" key="1">
    <source>
        <dbReference type="SAM" id="Phobius"/>
    </source>
</evidence>
<keyword evidence="3" id="KW-1185">Reference proteome</keyword>
<protein>
    <submittedName>
        <fullName evidence="2">Uncharacterized protein</fullName>
    </submittedName>
</protein>
<dbReference type="Proteomes" id="UP000054166">
    <property type="component" value="Unassembled WGS sequence"/>
</dbReference>
<dbReference type="InParanoid" id="A0A0C3GI51"/>
<accession>A0A0C3GI51</accession>
<name>A0A0C3GI51_PILCF</name>
<keyword evidence="1" id="KW-0812">Transmembrane</keyword>
<keyword evidence="1" id="KW-1133">Transmembrane helix</keyword>
<gene>
    <name evidence="2" type="ORF">PILCRDRAFT_179694</name>
</gene>
<dbReference type="AlphaFoldDB" id="A0A0C3GI51"/>
<feature type="transmembrane region" description="Helical" evidence="1">
    <location>
        <begin position="34"/>
        <end position="56"/>
    </location>
</feature>
<evidence type="ECO:0000313" key="3">
    <source>
        <dbReference type="Proteomes" id="UP000054166"/>
    </source>
</evidence>
<keyword evidence="1" id="KW-0472">Membrane</keyword>
<sequence>MLSGLFNWRLDRCVTFSHNLFKAIYINHVQDHPIGLVFFCLILNPRSLLINLLYYFSKHTLRARRTMFLPLGNVVPPFLTDFTGCLWWHSPFELYKIVA</sequence>
<proteinExistence type="predicted"/>
<reference evidence="3" key="2">
    <citation type="submission" date="2015-01" db="EMBL/GenBank/DDBJ databases">
        <title>Evolutionary Origins and Diversification of the Mycorrhizal Mutualists.</title>
        <authorList>
            <consortium name="DOE Joint Genome Institute"/>
            <consortium name="Mycorrhizal Genomics Consortium"/>
            <person name="Kohler A."/>
            <person name="Kuo A."/>
            <person name="Nagy L.G."/>
            <person name="Floudas D."/>
            <person name="Copeland A."/>
            <person name="Barry K.W."/>
            <person name="Cichocki N."/>
            <person name="Veneault-Fourrey C."/>
            <person name="LaButti K."/>
            <person name="Lindquist E.A."/>
            <person name="Lipzen A."/>
            <person name="Lundell T."/>
            <person name="Morin E."/>
            <person name="Murat C."/>
            <person name="Riley R."/>
            <person name="Ohm R."/>
            <person name="Sun H."/>
            <person name="Tunlid A."/>
            <person name="Henrissat B."/>
            <person name="Grigoriev I.V."/>
            <person name="Hibbett D.S."/>
            <person name="Martin F."/>
        </authorList>
    </citation>
    <scope>NUCLEOTIDE SEQUENCE [LARGE SCALE GENOMIC DNA]</scope>
    <source>
        <strain evidence="3">F 1598</strain>
    </source>
</reference>